<dbReference type="InterPro" id="IPR002100">
    <property type="entry name" value="TF_MADSbox"/>
</dbReference>
<dbReference type="PRINTS" id="PR00404">
    <property type="entry name" value="MADSDOMAIN"/>
</dbReference>
<keyword evidence="5" id="KW-0539">Nucleus</keyword>
<dbReference type="SUPFAM" id="SSF55455">
    <property type="entry name" value="SRF-like"/>
    <property type="match status" value="1"/>
</dbReference>
<dbReference type="SMART" id="SM00432">
    <property type="entry name" value="MADS"/>
    <property type="match status" value="1"/>
</dbReference>
<dbReference type="OMA" id="WDECVES"/>
<organism evidence="8 9">
    <name type="scientific">Cynara cardunculus var. scolymus</name>
    <name type="common">Globe artichoke</name>
    <name type="synonym">Cynara scolymus</name>
    <dbReference type="NCBI Taxonomy" id="59895"/>
    <lineage>
        <taxon>Eukaryota</taxon>
        <taxon>Viridiplantae</taxon>
        <taxon>Streptophyta</taxon>
        <taxon>Embryophyta</taxon>
        <taxon>Tracheophyta</taxon>
        <taxon>Spermatophyta</taxon>
        <taxon>Magnoliopsida</taxon>
        <taxon>eudicotyledons</taxon>
        <taxon>Gunneridae</taxon>
        <taxon>Pentapetalae</taxon>
        <taxon>asterids</taxon>
        <taxon>campanulids</taxon>
        <taxon>Asterales</taxon>
        <taxon>Asteraceae</taxon>
        <taxon>Carduoideae</taxon>
        <taxon>Cardueae</taxon>
        <taxon>Carduinae</taxon>
        <taxon>Cynara</taxon>
    </lineage>
</organism>
<dbReference type="Pfam" id="PF00319">
    <property type="entry name" value="SRF-TF"/>
    <property type="match status" value="1"/>
</dbReference>
<protein>
    <submittedName>
        <fullName evidence="8">Transcription factor, MADS-box</fullName>
    </submittedName>
</protein>
<keyword evidence="9" id="KW-1185">Reference proteome</keyword>
<dbReference type="PROSITE" id="PS50066">
    <property type="entry name" value="MADS_BOX_2"/>
    <property type="match status" value="1"/>
</dbReference>
<dbReference type="GO" id="GO:0005634">
    <property type="term" value="C:nucleus"/>
    <property type="evidence" value="ECO:0007669"/>
    <property type="project" value="UniProtKB-SubCell"/>
</dbReference>
<proteinExistence type="predicted"/>
<feature type="domain" description="MADS-box" evidence="7">
    <location>
        <begin position="17"/>
        <end position="77"/>
    </location>
</feature>
<keyword evidence="4" id="KW-0804">Transcription</keyword>
<evidence type="ECO:0000256" key="5">
    <source>
        <dbReference type="ARBA" id="ARBA00023242"/>
    </source>
</evidence>
<dbReference type="GO" id="GO:0046983">
    <property type="term" value="F:protein dimerization activity"/>
    <property type="evidence" value="ECO:0007669"/>
    <property type="project" value="InterPro"/>
</dbReference>
<dbReference type="PANTHER" id="PTHR11945:SF723">
    <property type="entry name" value="AGAMOUS-LIKE MADS-BOX PROTEIN AGL62"/>
    <property type="match status" value="1"/>
</dbReference>
<evidence type="ECO:0000259" key="7">
    <source>
        <dbReference type="PROSITE" id="PS50066"/>
    </source>
</evidence>
<evidence type="ECO:0000313" key="9">
    <source>
        <dbReference type="Proteomes" id="UP000243975"/>
    </source>
</evidence>
<dbReference type="EMBL" id="LEKV01003367">
    <property type="protein sequence ID" value="KVI00611.1"/>
    <property type="molecule type" value="Genomic_DNA"/>
</dbReference>
<dbReference type="GO" id="GO:0045944">
    <property type="term" value="P:positive regulation of transcription by RNA polymerase II"/>
    <property type="evidence" value="ECO:0007669"/>
    <property type="project" value="InterPro"/>
</dbReference>
<evidence type="ECO:0000256" key="1">
    <source>
        <dbReference type="ARBA" id="ARBA00004123"/>
    </source>
</evidence>
<dbReference type="GO" id="GO:0000978">
    <property type="term" value="F:RNA polymerase II cis-regulatory region sequence-specific DNA binding"/>
    <property type="evidence" value="ECO:0007669"/>
    <property type="project" value="TreeGrafter"/>
</dbReference>
<dbReference type="InterPro" id="IPR036879">
    <property type="entry name" value="TF_MADSbox_sf"/>
</dbReference>
<dbReference type="CDD" id="cd00265">
    <property type="entry name" value="MADS_MEF2_like"/>
    <property type="match status" value="1"/>
</dbReference>
<dbReference type="FunFam" id="3.40.1810.10:FF:000006">
    <property type="entry name" value="Agamous-like MADS-box protein AGL62"/>
    <property type="match status" value="1"/>
</dbReference>
<evidence type="ECO:0000256" key="2">
    <source>
        <dbReference type="ARBA" id="ARBA00023015"/>
    </source>
</evidence>
<sequence>MVTANVAGGLSMNKKTKGRKKIEIKKIQEPNSRQVTFSKRRAGLFKKASELCVLTGAQIAIFVNSPGGRVYAFGHPNPDLLADRYLNENNIDTTTTTTAVQNYQPPLPAMYQFNQHYVEVTRELEMEKMRRELIPAERSGGSQWYEKAVDGMEVEELEQYLYSLEQLKKKVVMRADELTMIKKTPTLLGSNLFNQMGWNNHIQTTDIPTTTTTTVVHHGGFNLHHRGDIGKF</sequence>
<accession>A0A103Y150</accession>
<reference evidence="8 9" key="1">
    <citation type="journal article" date="2016" name="Sci. Rep.">
        <title>The genome sequence of the outbreeding globe artichoke constructed de novo incorporating a phase-aware low-pass sequencing strategy of F1 progeny.</title>
        <authorList>
            <person name="Scaglione D."/>
            <person name="Reyes-Chin-Wo S."/>
            <person name="Acquadro A."/>
            <person name="Froenicke L."/>
            <person name="Portis E."/>
            <person name="Beitel C."/>
            <person name="Tirone M."/>
            <person name="Mauro R."/>
            <person name="Lo Monaco A."/>
            <person name="Mauromicale G."/>
            <person name="Faccioli P."/>
            <person name="Cattivelli L."/>
            <person name="Rieseberg L."/>
            <person name="Michelmore R."/>
            <person name="Lanteri S."/>
        </authorList>
    </citation>
    <scope>NUCLEOTIDE SEQUENCE [LARGE SCALE GENOMIC DNA]</scope>
    <source>
        <strain evidence="8">2C</strain>
    </source>
</reference>
<dbReference type="PANTHER" id="PTHR11945">
    <property type="entry name" value="MADS BOX PROTEIN"/>
    <property type="match status" value="1"/>
</dbReference>
<dbReference type="OrthoDB" id="1896642at2759"/>
<evidence type="ECO:0000313" key="8">
    <source>
        <dbReference type="EMBL" id="KVI00611.1"/>
    </source>
</evidence>
<evidence type="ECO:0000256" key="6">
    <source>
        <dbReference type="SAM" id="MobiDB-lite"/>
    </source>
</evidence>
<comment type="subcellular location">
    <subcellularLocation>
        <location evidence="1">Nucleus</location>
    </subcellularLocation>
</comment>
<keyword evidence="3" id="KW-0238">DNA-binding</keyword>
<evidence type="ECO:0000256" key="3">
    <source>
        <dbReference type="ARBA" id="ARBA00023125"/>
    </source>
</evidence>
<dbReference type="AlphaFoldDB" id="A0A103Y150"/>
<gene>
    <name evidence="8" type="ORF">Ccrd_021135</name>
</gene>
<name>A0A103Y150_CYNCS</name>
<evidence type="ECO:0000256" key="4">
    <source>
        <dbReference type="ARBA" id="ARBA00023163"/>
    </source>
</evidence>
<comment type="caution">
    <text evidence="8">The sequence shown here is derived from an EMBL/GenBank/DDBJ whole genome shotgun (WGS) entry which is preliminary data.</text>
</comment>
<dbReference type="Gramene" id="KVI00611">
    <property type="protein sequence ID" value="KVI00611"/>
    <property type="gene ID" value="Ccrd_021135"/>
</dbReference>
<dbReference type="Gene3D" id="3.40.1810.10">
    <property type="entry name" value="Transcription factor, MADS-box"/>
    <property type="match status" value="1"/>
</dbReference>
<dbReference type="Proteomes" id="UP000243975">
    <property type="component" value="Unassembled WGS sequence"/>
</dbReference>
<feature type="region of interest" description="Disordered" evidence="6">
    <location>
        <begin position="1"/>
        <end position="21"/>
    </location>
</feature>
<keyword evidence="2" id="KW-0805">Transcription regulation</keyword>
<dbReference type="GO" id="GO:0000981">
    <property type="term" value="F:DNA-binding transcription factor activity, RNA polymerase II-specific"/>
    <property type="evidence" value="ECO:0007669"/>
    <property type="project" value="TreeGrafter"/>
</dbReference>
<dbReference type="InterPro" id="IPR033896">
    <property type="entry name" value="MEF2-like_N"/>
</dbReference>